<dbReference type="EC" id="1.1.1.90" evidence="8"/>
<evidence type="ECO:0000313" key="9">
    <source>
        <dbReference type="Proteomes" id="UP001223072"/>
    </source>
</evidence>
<dbReference type="InterPro" id="IPR011032">
    <property type="entry name" value="GroES-like_sf"/>
</dbReference>
<evidence type="ECO:0000259" key="7">
    <source>
        <dbReference type="SMART" id="SM00829"/>
    </source>
</evidence>
<dbReference type="CDD" id="cd08278">
    <property type="entry name" value="benzyl_alcohol_DH"/>
    <property type="match status" value="1"/>
</dbReference>
<evidence type="ECO:0000256" key="2">
    <source>
        <dbReference type="ARBA" id="ARBA00022723"/>
    </source>
</evidence>
<dbReference type="SUPFAM" id="SSF50129">
    <property type="entry name" value="GroES-like"/>
    <property type="match status" value="1"/>
</dbReference>
<dbReference type="Gene3D" id="3.90.180.10">
    <property type="entry name" value="Medium-chain alcohol dehydrogenases, catalytic domain"/>
    <property type="match status" value="1"/>
</dbReference>
<evidence type="ECO:0000313" key="8">
    <source>
        <dbReference type="EMBL" id="MDQ0935048.1"/>
    </source>
</evidence>
<dbReference type="PANTHER" id="PTHR43880">
    <property type="entry name" value="ALCOHOL DEHYDROGENASE"/>
    <property type="match status" value="1"/>
</dbReference>
<evidence type="ECO:0000256" key="4">
    <source>
        <dbReference type="ARBA" id="ARBA00023002"/>
    </source>
</evidence>
<accession>A0ABU0RST2</accession>
<comment type="cofactor">
    <cofactor evidence="6">
        <name>Zn(2+)</name>
        <dbReference type="ChEBI" id="CHEBI:29105"/>
    </cofactor>
</comment>
<evidence type="ECO:0000256" key="5">
    <source>
        <dbReference type="ARBA" id="ARBA00023027"/>
    </source>
</evidence>
<evidence type="ECO:0000256" key="3">
    <source>
        <dbReference type="ARBA" id="ARBA00022833"/>
    </source>
</evidence>
<keyword evidence="2 6" id="KW-0479">Metal-binding</keyword>
<keyword evidence="3 6" id="KW-0862">Zinc</keyword>
<dbReference type="InterPro" id="IPR036291">
    <property type="entry name" value="NAD(P)-bd_dom_sf"/>
</dbReference>
<dbReference type="SMART" id="SM00829">
    <property type="entry name" value="PKS_ER"/>
    <property type="match status" value="1"/>
</dbReference>
<keyword evidence="4 8" id="KW-0560">Oxidoreductase</keyword>
<sequence>MKITAAVLDKAGEPFALKEVELVDPGQDEVLVELHATGLCHTDVAVQRGATPFPLPGVLGHEGSGVVRAVGPGVTGLAAGDPVALSFSSCGACGNCRDGVPSYCDTFVARNFMGARIDGTRPLSLDGEGLGSNFFGQSSFASHAVAHVRSVVKIPAEVPLALAAPLGCGVQTGAGAVLTSLRVAEGSSVLVLGGGSVGLSAVMGAVLAGAETIIVVEPLESRRLVAKDLGATHVLDPEAGKLTEQIRGIVPQGVRYAVDTTAKPAVLAEVVPAMTKRGSIALLGIPSEPTAVLPLSLGLSQILGLTVVGVVEGDSDPHTFIPWLLDQYLQGRFPIDRLVTTVPFADINEAVTTQTRGDAIKVVLTHR</sequence>
<dbReference type="PANTHER" id="PTHR43880:SF12">
    <property type="entry name" value="ALCOHOL DEHYDROGENASE CLASS-3"/>
    <property type="match status" value="1"/>
</dbReference>
<dbReference type="Proteomes" id="UP001223072">
    <property type="component" value="Unassembled WGS sequence"/>
</dbReference>
<dbReference type="RefSeq" id="WP_307628669.1">
    <property type="nucleotide sequence ID" value="NZ_JAUSZS010000005.1"/>
</dbReference>
<organism evidence="8 9">
    <name type="scientific">Streptomyces turgidiscabies</name>
    <dbReference type="NCBI Taxonomy" id="85558"/>
    <lineage>
        <taxon>Bacteria</taxon>
        <taxon>Bacillati</taxon>
        <taxon>Actinomycetota</taxon>
        <taxon>Actinomycetes</taxon>
        <taxon>Kitasatosporales</taxon>
        <taxon>Streptomycetaceae</taxon>
        <taxon>Streptomyces</taxon>
    </lineage>
</organism>
<dbReference type="EMBL" id="JAUSZS010000005">
    <property type="protein sequence ID" value="MDQ0935048.1"/>
    <property type="molecule type" value="Genomic_DNA"/>
</dbReference>
<protein>
    <submittedName>
        <fullName evidence="8">Aryl-alcohol dehydrogenase</fullName>
        <ecNumber evidence="8">1.1.1.90</ecNumber>
    </submittedName>
</protein>
<evidence type="ECO:0000256" key="6">
    <source>
        <dbReference type="RuleBase" id="RU361277"/>
    </source>
</evidence>
<dbReference type="InterPro" id="IPR013154">
    <property type="entry name" value="ADH-like_N"/>
</dbReference>
<keyword evidence="9" id="KW-1185">Reference proteome</keyword>
<name>A0ABU0RST2_9ACTN</name>
<dbReference type="InterPro" id="IPR002328">
    <property type="entry name" value="ADH_Zn_CS"/>
</dbReference>
<proteinExistence type="inferred from homology"/>
<dbReference type="PROSITE" id="PS00059">
    <property type="entry name" value="ADH_ZINC"/>
    <property type="match status" value="1"/>
</dbReference>
<dbReference type="Gene3D" id="3.40.50.720">
    <property type="entry name" value="NAD(P)-binding Rossmann-like Domain"/>
    <property type="match status" value="1"/>
</dbReference>
<dbReference type="InterPro" id="IPR020843">
    <property type="entry name" value="ER"/>
</dbReference>
<gene>
    <name evidence="8" type="ORF">QFZ49_005019</name>
</gene>
<dbReference type="InterPro" id="IPR013149">
    <property type="entry name" value="ADH-like_C"/>
</dbReference>
<reference evidence="8 9" key="1">
    <citation type="submission" date="2023-07" db="EMBL/GenBank/DDBJ databases">
        <title>Comparative genomics of wheat-associated soil bacteria to identify genetic determinants of phenazine resistance.</title>
        <authorList>
            <person name="Mouncey N."/>
        </authorList>
    </citation>
    <scope>NUCLEOTIDE SEQUENCE [LARGE SCALE GENOMIC DNA]</scope>
    <source>
        <strain evidence="8 9">W2I16</strain>
    </source>
</reference>
<comment type="caution">
    <text evidence="8">The sequence shown here is derived from an EMBL/GenBank/DDBJ whole genome shotgun (WGS) entry which is preliminary data.</text>
</comment>
<keyword evidence="5" id="KW-0520">NAD</keyword>
<evidence type="ECO:0000256" key="1">
    <source>
        <dbReference type="ARBA" id="ARBA00008072"/>
    </source>
</evidence>
<dbReference type="Pfam" id="PF08240">
    <property type="entry name" value="ADH_N"/>
    <property type="match status" value="1"/>
</dbReference>
<dbReference type="GO" id="GO:0018456">
    <property type="term" value="F:aryl-alcohol dehydrogenase (NAD+) activity"/>
    <property type="evidence" value="ECO:0007669"/>
    <property type="project" value="UniProtKB-EC"/>
</dbReference>
<dbReference type="SUPFAM" id="SSF51735">
    <property type="entry name" value="NAD(P)-binding Rossmann-fold domains"/>
    <property type="match status" value="1"/>
</dbReference>
<comment type="similarity">
    <text evidence="1 6">Belongs to the zinc-containing alcohol dehydrogenase family.</text>
</comment>
<dbReference type="Pfam" id="PF00107">
    <property type="entry name" value="ADH_zinc_N"/>
    <property type="match status" value="1"/>
</dbReference>
<feature type="domain" description="Enoyl reductase (ER)" evidence="7">
    <location>
        <begin position="12"/>
        <end position="364"/>
    </location>
</feature>